<accession>A0A1W9KRQ9</accession>
<evidence type="ECO:0000313" key="2">
    <source>
        <dbReference type="Proteomes" id="UP000192505"/>
    </source>
</evidence>
<protein>
    <submittedName>
        <fullName evidence="1">Uncharacterized protein</fullName>
    </submittedName>
</protein>
<sequence>MIPYFGDDPNRRYNDDEKELNILDSGWAKLALGLRTGIRYGHKKGIVNCRSLADMKAALGVWRERFEAGDTLALLQAIQLCADENLPMPSWLAVAFSKAMTGFLQPGGAHSLDLVFSSASLPTNTPTKAAAARQDWALGVQLWGECWRYALDHTDANSLDMVLDSVLALKKWGVKKRKARELVTRIDENQAEHLHKREKQPLAQFLEKRRKA</sequence>
<comment type="caution">
    <text evidence="1">The sequence shown here is derived from an EMBL/GenBank/DDBJ whole genome shotgun (WGS) entry which is preliminary data.</text>
</comment>
<proteinExistence type="predicted"/>
<dbReference type="AlphaFoldDB" id="A0A1W9KRQ9"/>
<gene>
    <name evidence="1" type="ORF">BWK72_14915</name>
</gene>
<dbReference type="Proteomes" id="UP000192505">
    <property type="component" value="Unassembled WGS sequence"/>
</dbReference>
<evidence type="ECO:0000313" key="1">
    <source>
        <dbReference type="EMBL" id="OQW87027.1"/>
    </source>
</evidence>
<name>A0A1W9KRQ9_9BURK</name>
<reference evidence="1 2" key="1">
    <citation type="submission" date="2017-01" db="EMBL/GenBank/DDBJ databases">
        <title>Novel large sulfur bacteria in the metagenomes of groundwater-fed chemosynthetic microbial mats in the Lake Huron basin.</title>
        <authorList>
            <person name="Sharrar A.M."/>
            <person name="Flood B.E."/>
            <person name="Bailey J.V."/>
            <person name="Jones D.S."/>
            <person name="Biddanda B."/>
            <person name="Ruberg S.A."/>
            <person name="Marcus D.N."/>
            <person name="Dick G.J."/>
        </authorList>
    </citation>
    <scope>NUCLEOTIDE SEQUENCE [LARGE SCALE GENOMIC DNA]</scope>
    <source>
        <strain evidence="1">A7</strain>
    </source>
</reference>
<organism evidence="1 2">
    <name type="scientific">Rhodoferax ferrireducens</name>
    <dbReference type="NCBI Taxonomy" id="192843"/>
    <lineage>
        <taxon>Bacteria</taxon>
        <taxon>Pseudomonadati</taxon>
        <taxon>Pseudomonadota</taxon>
        <taxon>Betaproteobacteria</taxon>
        <taxon>Burkholderiales</taxon>
        <taxon>Comamonadaceae</taxon>
        <taxon>Rhodoferax</taxon>
    </lineage>
</organism>
<dbReference type="EMBL" id="MTEI01000011">
    <property type="protein sequence ID" value="OQW87027.1"/>
    <property type="molecule type" value="Genomic_DNA"/>
</dbReference>